<dbReference type="RefSeq" id="WP_377432728.1">
    <property type="nucleotide sequence ID" value="NZ_JBHSPR010000069.1"/>
</dbReference>
<name>A0ABW1KPH3_9ACTN</name>
<dbReference type="Gene3D" id="1.10.10.10">
    <property type="entry name" value="Winged helix-like DNA-binding domain superfamily/Winged helix DNA-binding domain"/>
    <property type="match status" value="1"/>
</dbReference>
<keyword evidence="3" id="KW-1185">Reference proteome</keyword>
<dbReference type="Pfam" id="PF03861">
    <property type="entry name" value="ANTAR"/>
    <property type="match status" value="1"/>
</dbReference>
<comment type="caution">
    <text evidence="2">The sequence shown here is derived from an EMBL/GenBank/DDBJ whole genome shotgun (WGS) entry which is preliminary data.</text>
</comment>
<dbReference type="EMBL" id="JBHSPR010000069">
    <property type="protein sequence ID" value="MFC6022869.1"/>
    <property type="molecule type" value="Genomic_DNA"/>
</dbReference>
<dbReference type="InterPro" id="IPR005561">
    <property type="entry name" value="ANTAR"/>
</dbReference>
<evidence type="ECO:0000313" key="2">
    <source>
        <dbReference type="EMBL" id="MFC6022869.1"/>
    </source>
</evidence>
<dbReference type="Proteomes" id="UP001596203">
    <property type="component" value="Unassembled WGS sequence"/>
</dbReference>
<protein>
    <submittedName>
        <fullName evidence="2">ANTAR domain-containing protein</fullName>
    </submittedName>
</protein>
<sequence length="70" mass="7935">MRFTNSRRCGCPTWHGLLMEWYRLTADQAFILLVRASQHTSIKVAEMARTLAQTGVFVPPSRSGPSADRR</sequence>
<gene>
    <name evidence="2" type="ORF">ACFP2T_42785</name>
</gene>
<dbReference type="InterPro" id="IPR036388">
    <property type="entry name" value="WH-like_DNA-bd_sf"/>
</dbReference>
<evidence type="ECO:0000259" key="1">
    <source>
        <dbReference type="Pfam" id="PF03861"/>
    </source>
</evidence>
<organism evidence="2 3">
    <name type="scientific">Plantactinospora solaniradicis</name>
    <dbReference type="NCBI Taxonomy" id="1723736"/>
    <lineage>
        <taxon>Bacteria</taxon>
        <taxon>Bacillati</taxon>
        <taxon>Actinomycetota</taxon>
        <taxon>Actinomycetes</taxon>
        <taxon>Micromonosporales</taxon>
        <taxon>Micromonosporaceae</taxon>
        <taxon>Plantactinospora</taxon>
    </lineage>
</organism>
<feature type="domain" description="ANTAR" evidence="1">
    <location>
        <begin position="16"/>
        <end position="51"/>
    </location>
</feature>
<accession>A0ABW1KPH3</accession>
<reference evidence="3" key="1">
    <citation type="journal article" date="2019" name="Int. J. Syst. Evol. Microbiol.">
        <title>The Global Catalogue of Microorganisms (GCM) 10K type strain sequencing project: providing services to taxonomists for standard genome sequencing and annotation.</title>
        <authorList>
            <consortium name="The Broad Institute Genomics Platform"/>
            <consortium name="The Broad Institute Genome Sequencing Center for Infectious Disease"/>
            <person name="Wu L."/>
            <person name="Ma J."/>
        </authorList>
    </citation>
    <scope>NUCLEOTIDE SEQUENCE [LARGE SCALE GENOMIC DNA]</scope>
    <source>
        <strain evidence="3">ZS-35-S2</strain>
    </source>
</reference>
<proteinExistence type="predicted"/>
<evidence type="ECO:0000313" key="3">
    <source>
        <dbReference type="Proteomes" id="UP001596203"/>
    </source>
</evidence>